<dbReference type="InParanoid" id="M3XWC6"/>
<dbReference type="STRING" id="9669.ENSMPUP00000003376"/>
<proteinExistence type="predicted"/>
<dbReference type="EMBL" id="AEYP01026622">
    <property type="status" value="NOT_ANNOTATED_CDS"/>
    <property type="molecule type" value="Genomic_DNA"/>
</dbReference>
<feature type="region of interest" description="Disordered" evidence="1">
    <location>
        <begin position="1"/>
        <end position="95"/>
    </location>
</feature>
<dbReference type="AlphaFoldDB" id="M3XWC6"/>
<evidence type="ECO:0000313" key="2">
    <source>
        <dbReference type="Ensembl" id="ENSMPUP00000003376.1"/>
    </source>
</evidence>
<accession>M3XWC6</accession>
<dbReference type="eggNOG" id="ENOG502QT6K">
    <property type="taxonomic scope" value="Eukaryota"/>
</dbReference>
<reference evidence="2" key="1">
    <citation type="submission" date="2024-06" db="UniProtKB">
        <authorList>
            <consortium name="Ensembl"/>
        </authorList>
    </citation>
    <scope>IDENTIFICATION</scope>
</reference>
<dbReference type="HOGENOM" id="CLU_1948148_0_0_1"/>
<evidence type="ECO:0000256" key="1">
    <source>
        <dbReference type="SAM" id="MobiDB-lite"/>
    </source>
</evidence>
<dbReference type="GeneTree" id="ENSGT00940000172579"/>
<dbReference type="Ensembl" id="ENSMPUT00000003442.1">
    <property type="protein sequence ID" value="ENSMPUP00000003376.1"/>
    <property type="gene ID" value="ENSMPUG00000003406.1"/>
</dbReference>
<sequence length="129" mass="13667">MGEAGSLRQLWGAERRTPASAGQRLGSPPKELQQGSAPPGCCSEPPVPGCAAGGPPPEGLGRPGFRHRGGTAAASSLSRPSWGHPGHQRESRYQADGPWPQLCNASSQWPCRIRTPWLLHPPQHWEGAA</sequence>
<protein>
    <submittedName>
        <fullName evidence="2">Uncharacterized protein</fullName>
    </submittedName>
</protein>
<organism evidence="2">
    <name type="scientific">Mustela putorius furo</name>
    <name type="common">European domestic ferret</name>
    <name type="synonym">Mustela furo</name>
    <dbReference type="NCBI Taxonomy" id="9669"/>
    <lineage>
        <taxon>Eukaryota</taxon>
        <taxon>Metazoa</taxon>
        <taxon>Chordata</taxon>
        <taxon>Craniata</taxon>
        <taxon>Vertebrata</taxon>
        <taxon>Euteleostomi</taxon>
        <taxon>Mammalia</taxon>
        <taxon>Eutheria</taxon>
        <taxon>Laurasiatheria</taxon>
        <taxon>Carnivora</taxon>
        <taxon>Caniformia</taxon>
        <taxon>Musteloidea</taxon>
        <taxon>Mustelidae</taxon>
        <taxon>Mustelinae</taxon>
        <taxon>Mustela</taxon>
    </lineage>
</organism>
<name>M3XWC6_MUSPF</name>